<dbReference type="AlphaFoldDB" id="A0A7Y9NKK0"/>
<keyword evidence="2" id="KW-0378">Hydrolase</keyword>
<gene>
    <name evidence="2" type="ORF">HDF12_001312</name>
</gene>
<accession>A0A7Y9NKK0</accession>
<dbReference type="Pfam" id="PF01738">
    <property type="entry name" value="DLH"/>
    <property type="match status" value="1"/>
</dbReference>
<dbReference type="PANTHER" id="PTHR22946">
    <property type="entry name" value="DIENELACTONE HYDROLASE DOMAIN-CONTAINING PROTEIN-RELATED"/>
    <property type="match status" value="1"/>
</dbReference>
<dbReference type="InterPro" id="IPR050261">
    <property type="entry name" value="FrsA_esterase"/>
</dbReference>
<dbReference type="InterPro" id="IPR002925">
    <property type="entry name" value="Dienelactn_hydro"/>
</dbReference>
<feature type="domain" description="Dienelactone hydrolase" evidence="1">
    <location>
        <begin position="84"/>
        <end position="242"/>
    </location>
</feature>
<dbReference type="Gene3D" id="3.40.50.1820">
    <property type="entry name" value="alpha/beta hydrolase"/>
    <property type="match status" value="1"/>
</dbReference>
<dbReference type="SUPFAM" id="SSF53474">
    <property type="entry name" value="alpha/beta-Hydrolases"/>
    <property type="match status" value="1"/>
</dbReference>
<dbReference type="Proteomes" id="UP000534186">
    <property type="component" value="Unassembled WGS sequence"/>
</dbReference>
<evidence type="ECO:0000313" key="2">
    <source>
        <dbReference type="EMBL" id="NYF50947.1"/>
    </source>
</evidence>
<evidence type="ECO:0000313" key="3">
    <source>
        <dbReference type="Proteomes" id="UP000534186"/>
    </source>
</evidence>
<protein>
    <submittedName>
        <fullName evidence="2">Dienelactone hydrolase</fullName>
    </submittedName>
</protein>
<evidence type="ECO:0000259" key="1">
    <source>
        <dbReference type="Pfam" id="PF01738"/>
    </source>
</evidence>
<dbReference type="GO" id="GO:0016787">
    <property type="term" value="F:hydrolase activity"/>
    <property type="evidence" value="ECO:0007669"/>
    <property type="project" value="UniProtKB-KW"/>
</dbReference>
<sequence>MSPKPHMIVFGILVLLLPLTVHAVQIHEEPTRIPWTQATPNGLSALLVYADLPGKRPLVVITHGTSRDLEPRNNVTPWLFLPQARWFARRGFVALVVVRRGYGSSSGKPDYLGNGRCPQTDYEGAARKSAEDLRIAIDFGSKLPQVDPTRVLAVGISTGGMATVALTADAPKNLVAAINFAGGRGSNADHEICNPNALIAAFRDFGKHSRTPMLWIYADNDKYFWPEIAQQFDTAFRSAGGQDQFLHAPAFGDDGHTLFSHGIPIWSPMVDDFLKAHDLVLLPQPLPDVTPPDIPPPADLSDRGQQAFRSYLILGPHKAFAISAHHYASSVAQMNSDDARKDALKNCNRLAAPDKETCTIVFQENSPVH</sequence>
<dbReference type="EMBL" id="JACCCV010000001">
    <property type="protein sequence ID" value="NYF50947.1"/>
    <property type="molecule type" value="Genomic_DNA"/>
</dbReference>
<comment type="caution">
    <text evidence="2">The sequence shown here is derived from an EMBL/GenBank/DDBJ whole genome shotgun (WGS) entry which is preliminary data.</text>
</comment>
<name>A0A7Y9NKK0_9BACT</name>
<reference evidence="2 3" key="1">
    <citation type="submission" date="2020-07" db="EMBL/GenBank/DDBJ databases">
        <title>Genomic Encyclopedia of Type Strains, Phase IV (KMG-V): Genome sequencing to study the core and pangenomes of soil and plant-associated prokaryotes.</title>
        <authorList>
            <person name="Whitman W."/>
        </authorList>
    </citation>
    <scope>NUCLEOTIDE SEQUENCE [LARGE SCALE GENOMIC DNA]</scope>
    <source>
        <strain evidence="2 3">M8UP30</strain>
    </source>
</reference>
<organism evidence="2 3">
    <name type="scientific">Tunturiibacter lichenicola</name>
    <dbReference type="NCBI Taxonomy" id="2051959"/>
    <lineage>
        <taxon>Bacteria</taxon>
        <taxon>Pseudomonadati</taxon>
        <taxon>Acidobacteriota</taxon>
        <taxon>Terriglobia</taxon>
        <taxon>Terriglobales</taxon>
        <taxon>Acidobacteriaceae</taxon>
        <taxon>Tunturiibacter</taxon>
    </lineage>
</organism>
<dbReference type="InterPro" id="IPR029058">
    <property type="entry name" value="AB_hydrolase_fold"/>
</dbReference>
<proteinExistence type="predicted"/>